<comment type="caution">
    <text evidence="3">The sequence shown here is derived from an EMBL/GenBank/DDBJ whole genome shotgun (WGS) entry which is preliminary data.</text>
</comment>
<feature type="compositionally biased region" description="Polar residues" evidence="1">
    <location>
        <begin position="534"/>
        <end position="543"/>
    </location>
</feature>
<evidence type="ECO:0000256" key="1">
    <source>
        <dbReference type="SAM" id="MobiDB-lite"/>
    </source>
</evidence>
<gene>
    <name evidence="3" type="ORF">F8388_002916</name>
    <name evidence="2" type="ORF">G4B88_007070</name>
</gene>
<dbReference type="EMBL" id="JAATIQ010000090">
    <property type="protein sequence ID" value="KAF4384762.1"/>
    <property type="molecule type" value="Genomic_DNA"/>
</dbReference>
<feature type="compositionally biased region" description="Basic and acidic residues" evidence="1">
    <location>
        <begin position="549"/>
        <end position="564"/>
    </location>
</feature>
<organism evidence="3 4">
    <name type="scientific">Cannabis sativa</name>
    <name type="common">Hemp</name>
    <name type="synonym">Marijuana</name>
    <dbReference type="NCBI Taxonomy" id="3483"/>
    <lineage>
        <taxon>Eukaryota</taxon>
        <taxon>Viridiplantae</taxon>
        <taxon>Streptophyta</taxon>
        <taxon>Embryophyta</taxon>
        <taxon>Tracheophyta</taxon>
        <taxon>Spermatophyta</taxon>
        <taxon>Magnoliopsida</taxon>
        <taxon>eudicotyledons</taxon>
        <taxon>Gunneridae</taxon>
        <taxon>Pentapetalae</taxon>
        <taxon>rosids</taxon>
        <taxon>fabids</taxon>
        <taxon>Rosales</taxon>
        <taxon>Cannabaceae</taxon>
        <taxon>Cannabis</taxon>
    </lineage>
</organism>
<evidence type="ECO:0000313" key="4">
    <source>
        <dbReference type="Proteomes" id="UP000525078"/>
    </source>
</evidence>
<feature type="compositionally biased region" description="Polar residues" evidence="1">
    <location>
        <begin position="256"/>
        <end position="272"/>
    </location>
</feature>
<dbReference type="Proteomes" id="UP000583929">
    <property type="component" value="Unassembled WGS sequence"/>
</dbReference>
<name>A0A7J6H421_CANSA</name>
<dbReference type="Proteomes" id="UP000525078">
    <property type="component" value="Unassembled WGS sequence"/>
</dbReference>
<reference evidence="4 5" key="1">
    <citation type="journal article" date="2020" name="bioRxiv">
        <title>Sequence and annotation of 42 cannabis genomes reveals extensive copy number variation in cannabinoid synthesis and pathogen resistance genes.</title>
        <authorList>
            <person name="Mckernan K.J."/>
            <person name="Helbert Y."/>
            <person name="Kane L.T."/>
            <person name="Ebling H."/>
            <person name="Zhang L."/>
            <person name="Liu B."/>
            <person name="Eaton Z."/>
            <person name="Mclaughlin S."/>
            <person name="Kingan S."/>
            <person name="Baybayan P."/>
            <person name="Concepcion G."/>
            <person name="Jordan M."/>
            <person name="Riva A."/>
            <person name="Barbazuk W."/>
            <person name="Harkins T."/>
        </authorList>
    </citation>
    <scope>NUCLEOTIDE SEQUENCE [LARGE SCALE GENOMIC DNA]</scope>
    <source>
        <strain evidence="4 5">cv. Jamaican Lion 4</strain>
        <strain evidence="2">Father</strain>
        <strain evidence="3">Mother</strain>
        <tissue evidence="3">Leaf</tissue>
    </source>
</reference>
<feature type="compositionally biased region" description="Low complexity" evidence="1">
    <location>
        <begin position="236"/>
        <end position="255"/>
    </location>
</feature>
<sequence length="886" mass="99904">MPQDGLRSSIYRSFVTCNDPKGVISCRTIIKSKSYSQKMNHHKRERQRKLKSLSTPSLNYEPELEEIIMASSTKEIPEEIHSPAAFQLMEVSKGAKKLNHMIDSWTKGVKFDGQSKDMAKDLLKGALDLQDSLVMLGKLQEASQYMAHLKKKQIEKNERGKEDDEPWIRRTSSDQFRDHFSVTGYQKPRLSVDGYPSNSTEELKKVIKESLVSQNLLPKARKHHHQKTHYFPHLDSASTSESPSATSSTSQSSMARVTTNSPTASTSVSPQATKGLNLIARLMGLEECPLKPLQITPQKKTPNQLEPVLDIDKPKVKTSQCRAQKTTDPERKTLDEILENMQYKGLLRSSKAAKEVQLPCLDDLNVSRSRQRLLSDNGPPPPIVLMKPLRVPFQVPKETNRPVFEEDDPLYRRKMLRKLRRKQELYPKGINYKDGNLKSGMVVSRRPNGEETRIRGIKEEAAKDKRVVVETPVDHKEVGVNETSVVVKLKAYQSVNQKQQKSEDIDNRANENILKVTTANKKSLDKDVVKTRSVPKSQVQAKKTLNKAVKPESESNMARRKEISRQPSTKPGSVKNAEQGAACNSIYQRKNRLKKGKPVNKPTASKTVAETCVREVDEKMDDTREIDCHVVRVSSSVLEQQLPKLEDQPLEEESIDSSGSHIRELGKEGKISPLEIILPTPSANDEMDTKKEEKEEDEEALKTIDVCEITYDKTSISETSLRDVLLSSLSFQSCAEELFDVNMNNSSSTNIIQCQTSCIDDFEAQTLRLPLECAKEIMERKSFQGSQTIYPLLPCIAKSRISISMEMLVEDVMKGIESLAIYRKLGGEDLVDCLYAMLERDLMCNGVVNGIWDSGWKTGFSLDEAEQVVNDIEKLVLTGLIEEVFV</sequence>
<feature type="region of interest" description="Disordered" evidence="1">
    <location>
        <begin position="680"/>
        <end position="699"/>
    </location>
</feature>
<proteinExistence type="predicted"/>
<protein>
    <recommendedName>
        <fullName evidence="6">DUF4378 domain-containing protein</fullName>
    </recommendedName>
</protein>
<feature type="region of interest" description="Disordered" evidence="1">
    <location>
        <begin position="233"/>
        <end position="272"/>
    </location>
</feature>
<feature type="region of interest" description="Disordered" evidence="1">
    <location>
        <begin position="531"/>
        <end position="581"/>
    </location>
</feature>
<accession>A0A7J6H421</accession>
<evidence type="ECO:0008006" key="6">
    <source>
        <dbReference type="Google" id="ProtNLM"/>
    </source>
</evidence>
<keyword evidence="5" id="KW-1185">Reference proteome</keyword>
<evidence type="ECO:0000313" key="5">
    <source>
        <dbReference type="Proteomes" id="UP000583929"/>
    </source>
</evidence>
<dbReference type="PANTHER" id="PTHR34282:SF2">
    <property type="entry name" value="DUF3741 DOMAIN-CONTAINING PROTEIN"/>
    <property type="match status" value="1"/>
</dbReference>
<evidence type="ECO:0000313" key="3">
    <source>
        <dbReference type="EMBL" id="KAF4389974.1"/>
    </source>
</evidence>
<dbReference type="EMBL" id="JAATIP010000030">
    <property type="protein sequence ID" value="KAF4389974.1"/>
    <property type="molecule type" value="Genomic_DNA"/>
</dbReference>
<dbReference type="AlphaFoldDB" id="A0A7J6H421"/>
<evidence type="ECO:0000313" key="2">
    <source>
        <dbReference type="EMBL" id="KAF4384762.1"/>
    </source>
</evidence>
<dbReference type="PANTHER" id="PTHR34282">
    <property type="entry name" value="OS01G0228800 PROTEIN-RELATED"/>
    <property type="match status" value="1"/>
</dbReference>